<evidence type="ECO:0000313" key="1">
    <source>
        <dbReference type="EMBL" id="MPM66262.1"/>
    </source>
</evidence>
<accession>A0A645BM56</accession>
<gene>
    <name evidence="1" type="ORF">SDC9_113169</name>
</gene>
<dbReference type="EMBL" id="VSSQ01020974">
    <property type="protein sequence ID" value="MPM66262.1"/>
    <property type="molecule type" value="Genomic_DNA"/>
</dbReference>
<organism evidence="1">
    <name type="scientific">bioreactor metagenome</name>
    <dbReference type="NCBI Taxonomy" id="1076179"/>
    <lineage>
        <taxon>unclassified sequences</taxon>
        <taxon>metagenomes</taxon>
        <taxon>ecological metagenomes</taxon>
    </lineage>
</organism>
<comment type="caution">
    <text evidence="1">The sequence shown here is derived from an EMBL/GenBank/DDBJ whole genome shotgun (WGS) entry which is preliminary data.</text>
</comment>
<name>A0A645BM56_9ZZZZ</name>
<protein>
    <submittedName>
        <fullName evidence="1">Uncharacterized protein</fullName>
    </submittedName>
</protein>
<reference evidence="1" key="1">
    <citation type="submission" date="2019-08" db="EMBL/GenBank/DDBJ databases">
        <authorList>
            <person name="Kucharzyk K."/>
            <person name="Murdoch R.W."/>
            <person name="Higgins S."/>
            <person name="Loffler F."/>
        </authorList>
    </citation>
    <scope>NUCLEOTIDE SEQUENCE</scope>
</reference>
<sequence length="88" mass="9721">MLFLSISLFSFWISFSLSLDSFLRAFTFEGSSSLLVFMAAHTSSVILTRSFKYSIAVLPVIASILLIPEAIPPSEIILNIPIFEVSSM</sequence>
<dbReference type="AlphaFoldDB" id="A0A645BM56"/>
<proteinExistence type="predicted"/>